<organism evidence="8 9">
    <name type="scientific">Cylindrotheca closterium</name>
    <dbReference type="NCBI Taxonomy" id="2856"/>
    <lineage>
        <taxon>Eukaryota</taxon>
        <taxon>Sar</taxon>
        <taxon>Stramenopiles</taxon>
        <taxon>Ochrophyta</taxon>
        <taxon>Bacillariophyta</taxon>
        <taxon>Bacillariophyceae</taxon>
        <taxon>Bacillariophycidae</taxon>
        <taxon>Bacillariales</taxon>
        <taxon>Bacillariaceae</taxon>
        <taxon>Cylindrotheca</taxon>
    </lineage>
</organism>
<keyword evidence="4" id="KW-0904">Protein phosphatase</keyword>
<dbReference type="InterPro" id="IPR000340">
    <property type="entry name" value="Dual-sp_phosphatase_cat-dom"/>
</dbReference>
<evidence type="ECO:0000256" key="4">
    <source>
        <dbReference type="ARBA" id="ARBA00022912"/>
    </source>
</evidence>
<evidence type="ECO:0000313" key="8">
    <source>
        <dbReference type="EMBL" id="CAJ1935707.1"/>
    </source>
</evidence>
<dbReference type="EMBL" id="CAKOGP040000502">
    <property type="protein sequence ID" value="CAJ1935707.1"/>
    <property type="molecule type" value="Genomic_DNA"/>
</dbReference>
<gene>
    <name evidence="8" type="ORF">CYCCA115_LOCUS4870</name>
</gene>
<dbReference type="Pfam" id="PF00782">
    <property type="entry name" value="DSPc"/>
    <property type="match status" value="1"/>
</dbReference>
<dbReference type="GO" id="GO:0005737">
    <property type="term" value="C:cytoplasm"/>
    <property type="evidence" value="ECO:0007669"/>
    <property type="project" value="TreeGrafter"/>
</dbReference>
<keyword evidence="9" id="KW-1185">Reference proteome</keyword>
<sequence>MSLVYSTANGGKRNSLYIGGRSDAKSLEKLERYGISHILNVTPGKEASIQAGVPNFFEKKNLFRYRRVAVYDAPTSAPQLLEAADSVVKFISNGLHHGSVLVHCQHGVSRSTTCALFYLVRAVSTRQIQIRQFANEFLARRRPQAQPIPAFMKILEQYAKVHGASDHDNSQKRVFQSQSSANDRKRPRVGPSTGPPTGPVGPPQTRTEIGPSSSQAHSLKEIGPSLPSDKTIGPSPPPYQQQNKEIGPSLPPRKDDISIGPSLPPAKEDESIGPSLPLTKEDK</sequence>
<dbReference type="InterPro" id="IPR020422">
    <property type="entry name" value="TYR_PHOSPHATASE_DUAL_dom"/>
</dbReference>
<proteinExistence type="inferred from homology"/>
<dbReference type="InterPro" id="IPR000387">
    <property type="entry name" value="Tyr_Pase_dom"/>
</dbReference>
<dbReference type="Proteomes" id="UP001295423">
    <property type="component" value="Unassembled WGS sequence"/>
</dbReference>
<evidence type="ECO:0000313" key="9">
    <source>
        <dbReference type="Proteomes" id="UP001295423"/>
    </source>
</evidence>
<evidence type="ECO:0000256" key="1">
    <source>
        <dbReference type="ARBA" id="ARBA00008601"/>
    </source>
</evidence>
<dbReference type="PROSITE" id="PS50054">
    <property type="entry name" value="TYR_PHOSPHATASE_DUAL"/>
    <property type="match status" value="1"/>
</dbReference>
<dbReference type="EC" id="3.1.3.48" evidence="2"/>
<name>A0AAD2CPB1_9STRA</name>
<feature type="compositionally biased region" description="Polar residues" evidence="5">
    <location>
        <begin position="172"/>
        <end position="181"/>
    </location>
</feature>
<dbReference type="SUPFAM" id="SSF52799">
    <property type="entry name" value="(Phosphotyrosine protein) phosphatases II"/>
    <property type="match status" value="1"/>
</dbReference>
<dbReference type="CDD" id="cd14498">
    <property type="entry name" value="DSP"/>
    <property type="match status" value="1"/>
</dbReference>
<comment type="similarity">
    <text evidence="1">Belongs to the protein-tyrosine phosphatase family. Non-receptor class dual specificity subfamily.</text>
</comment>
<dbReference type="PROSITE" id="PS00383">
    <property type="entry name" value="TYR_PHOSPHATASE_1"/>
    <property type="match status" value="1"/>
</dbReference>
<feature type="compositionally biased region" description="Pro residues" evidence="5">
    <location>
        <begin position="193"/>
        <end position="202"/>
    </location>
</feature>
<dbReference type="AlphaFoldDB" id="A0AAD2CPB1"/>
<dbReference type="Gene3D" id="3.90.190.10">
    <property type="entry name" value="Protein tyrosine phosphatase superfamily"/>
    <property type="match status" value="1"/>
</dbReference>
<dbReference type="InterPro" id="IPR016130">
    <property type="entry name" value="Tyr_Pase_AS"/>
</dbReference>
<dbReference type="PANTHER" id="PTHR10159">
    <property type="entry name" value="DUAL SPECIFICITY PROTEIN PHOSPHATASE"/>
    <property type="match status" value="1"/>
</dbReference>
<protein>
    <recommendedName>
        <fullName evidence="2">protein-tyrosine-phosphatase</fullName>
        <ecNumber evidence="2">3.1.3.48</ecNumber>
    </recommendedName>
</protein>
<dbReference type="PROSITE" id="PS50056">
    <property type="entry name" value="TYR_PHOSPHATASE_2"/>
    <property type="match status" value="1"/>
</dbReference>
<dbReference type="SMART" id="SM00195">
    <property type="entry name" value="DSPc"/>
    <property type="match status" value="1"/>
</dbReference>
<dbReference type="GO" id="GO:0043409">
    <property type="term" value="P:negative regulation of MAPK cascade"/>
    <property type="evidence" value="ECO:0007669"/>
    <property type="project" value="TreeGrafter"/>
</dbReference>
<dbReference type="GO" id="GO:0004725">
    <property type="term" value="F:protein tyrosine phosphatase activity"/>
    <property type="evidence" value="ECO:0007669"/>
    <property type="project" value="UniProtKB-EC"/>
</dbReference>
<evidence type="ECO:0000256" key="2">
    <source>
        <dbReference type="ARBA" id="ARBA00013064"/>
    </source>
</evidence>
<dbReference type="InterPro" id="IPR029021">
    <property type="entry name" value="Prot-tyrosine_phosphatase-like"/>
</dbReference>
<feature type="domain" description="Tyrosine specific protein phosphatases" evidence="7">
    <location>
        <begin position="78"/>
        <end position="152"/>
    </location>
</feature>
<feature type="region of interest" description="Disordered" evidence="5">
    <location>
        <begin position="162"/>
        <end position="283"/>
    </location>
</feature>
<accession>A0AAD2CPB1</accession>
<evidence type="ECO:0000259" key="7">
    <source>
        <dbReference type="PROSITE" id="PS50056"/>
    </source>
</evidence>
<evidence type="ECO:0000256" key="3">
    <source>
        <dbReference type="ARBA" id="ARBA00022801"/>
    </source>
</evidence>
<keyword evidence="3" id="KW-0378">Hydrolase</keyword>
<comment type="caution">
    <text evidence="8">The sequence shown here is derived from an EMBL/GenBank/DDBJ whole genome shotgun (WGS) entry which is preliminary data.</text>
</comment>
<evidence type="ECO:0000259" key="6">
    <source>
        <dbReference type="PROSITE" id="PS50054"/>
    </source>
</evidence>
<reference evidence="8" key="1">
    <citation type="submission" date="2023-08" db="EMBL/GenBank/DDBJ databases">
        <authorList>
            <person name="Audoor S."/>
            <person name="Bilcke G."/>
        </authorList>
    </citation>
    <scope>NUCLEOTIDE SEQUENCE</scope>
</reference>
<feature type="domain" description="Tyrosine-protein phosphatase" evidence="6">
    <location>
        <begin position="7"/>
        <end position="164"/>
    </location>
</feature>
<dbReference type="PANTHER" id="PTHR10159:SF521">
    <property type="entry name" value="LEUCINE RICH REPEAT AND PHOSPHATASE DOMAIN CONTAINING PROTEIN"/>
    <property type="match status" value="1"/>
</dbReference>
<evidence type="ECO:0000256" key="5">
    <source>
        <dbReference type="SAM" id="MobiDB-lite"/>
    </source>
</evidence>